<organism evidence="1 2">
    <name type="scientific">Fukomys damarensis</name>
    <name type="common">Damaraland mole rat</name>
    <name type="synonym">Cryptomys damarensis</name>
    <dbReference type="NCBI Taxonomy" id="885580"/>
    <lineage>
        <taxon>Eukaryota</taxon>
        <taxon>Metazoa</taxon>
        <taxon>Chordata</taxon>
        <taxon>Craniata</taxon>
        <taxon>Vertebrata</taxon>
        <taxon>Euteleostomi</taxon>
        <taxon>Mammalia</taxon>
        <taxon>Eutheria</taxon>
        <taxon>Euarchontoglires</taxon>
        <taxon>Glires</taxon>
        <taxon>Rodentia</taxon>
        <taxon>Hystricomorpha</taxon>
        <taxon>Bathyergidae</taxon>
        <taxon>Fukomys</taxon>
    </lineage>
</organism>
<reference evidence="1 2" key="1">
    <citation type="submission" date="2013-11" db="EMBL/GenBank/DDBJ databases">
        <title>The Damaraland mole rat (Fukomys damarensis) genome and evolution of African mole rats.</title>
        <authorList>
            <person name="Gladyshev V.N."/>
            <person name="Fang X."/>
        </authorList>
    </citation>
    <scope>NUCLEOTIDE SEQUENCE [LARGE SCALE GENOMIC DNA]</scope>
    <source>
        <tissue evidence="1">Liver</tissue>
    </source>
</reference>
<dbReference type="EMBL" id="KN120606">
    <property type="protein sequence ID" value="KFO38163.1"/>
    <property type="molecule type" value="Genomic_DNA"/>
</dbReference>
<evidence type="ECO:0000313" key="2">
    <source>
        <dbReference type="Proteomes" id="UP000028990"/>
    </source>
</evidence>
<dbReference type="AlphaFoldDB" id="A0A091E610"/>
<evidence type="ECO:0000313" key="1">
    <source>
        <dbReference type="EMBL" id="KFO38163.1"/>
    </source>
</evidence>
<dbReference type="Proteomes" id="UP000028990">
    <property type="component" value="Unassembled WGS sequence"/>
</dbReference>
<accession>A0A091E610</accession>
<keyword evidence="2" id="KW-1185">Reference proteome</keyword>
<sequence length="81" mass="9061">MGTSLLISKHKKPALLKQSDSVKRSEQTLRIVSGLEIVSFQNSESRKVDEIIEGEDVARKQQSSKLLALENMKFKGTYKGP</sequence>
<protein>
    <submittedName>
        <fullName evidence="1">Uncharacterized protein</fullName>
    </submittedName>
</protein>
<name>A0A091E610_FUKDA</name>
<proteinExistence type="predicted"/>
<gene>
    <name evidence="1" type="ORF">H920_00401</name>
</gene>